<dbReference type="Proteomes" id="UP000177596">
    <property type="component" value="Unassembled WGS sequence"/>
</dbReference>
<accession>A0A1F8DKB1</accession>
<feature type="domain" description="DNA polymerase III delta subunit-like C-terminal" evidence="8">
    <location>
        <begin position="123"/>
        <end position="221"/>
    </location>
</feature>
<keyword evidence="4" id="KW-0235">DNA replication</keyword>
<dbReference type="InterPro" id="IPR008921">
    <property type="entry name" value="DNA_pol3_clamp-load_cplx_C"/>
</dbReference>
<gene>
    <name evidence="9" type="ORF">A2573_00085</name>
</gene>
<dbReference type="InterPro" id="IPR005790">
    <property type="entry name" value="DNA_polIII_delta"/>
</dbReference>
<evidence type="ECO:0000259" key="8">
    <source>
        <dbReference type="Pfam" id="PF21694"/>
    </source>
</evidence>
<dbReference type="InterPro" id="IPR048466">
    <property type="entry name" value="DNA_pol3_delta-like_C"/>
</dbReference>
<evidence type="ECO:0000256" key="6">
    <source>
        <dbReference type="ARBA" id="ARBA00034754"/>
    </source>
</evidence>
<dbReference type="EMBL" id="MGIL01000003">
    <property type="protein sequence ID" value="OGM88872.1"/>
    <property type="molecule type" value="Genomic_DNA"/>
</dbReference>
<name>A0A1F8DKB1_9BACT</name>
<dbReference type="Pfam" id="PF21694">
    <property type="entry name" value="DNA_pol3_delta_C"/>
    <property type="match status" value="1"/>
</dbReference>
<dbReference type="SUPFAM" id="SSF48019">
    <property type="entry name" value="post-AAA+ oligomerization domain-like"/>
    <property type="match status" value="1"/>
</dbReference>
<dbReference type="PANTHER" id="PTHR34388">
    <property type="entry name" value="DNA POLYMERASE III SUBUNIT DELTA"/>
    <property type="match status" value="1"/>
</dbReference>
<comment type="caution">
    <text evidence="9">The sequence shown here is derived from an EMBL/GenBank/DDBJ whole genome shotgun (WGS) entry which is preliminary data.</text>
</comment>
<dbReference type="GO" id="GO:0009360">
    <property type="term" value="C:DNA polymerase III complex"/>
    <property type="evidence" value="ECO:0007669"/>
    <property type="project" value="TreeGrafter"/>
</dbReference>
<keyword evidence="5" id="KW-0239">DNA-directed DNA polymerase</keyword>
<keyword evidence="2" id="KW-0808">Transferase</keyword>
<reference evidence="9 10" key="1">
    <citation type="journal article" date="2016" name="Nat. Commun.">
        <title>Thousands of microbial genomes shed light on interconnected biogeochemical processes in an aquifer system.</title>
        <authorList>
            <person name="Anantharaman K."/>
            <person name="Brown C.T."/>
            <person name="Hug L.A."/>
            <person name="Sharon I."/>
            <person name="Castelle C.J."/>
            <person name="Probst A.J."/>
            <person name="Thomas B.C."/>
            <person name="Singh A."/>
            <person name="Wilkins M.J."/>
            <person name="Karaoz U."/>
            <person name="Brodie E.L."/>
            <person name="Williams K.H."/>
            <person name="Hubbard S.S."/>
            <person name="Banfield J.F."/>
        </authorList>
    </citation>
    <scope>NUCLEOTIDE SEQUENCE [LARGE SCALE GENOMIC DNA]</scope>
</reference>
<dbReference type="GO" id="GO:0003887">
    <property type="term" value="F:DNA-directed DNA polymerase activity"/>
    <property type="evidence" value="ECO:0007669"/>
    <property type="project" value="UniProtKB-KW"/>
</dbReference>
<dbReference type="PANTHER" id="PTHR34388:SF1">
    <property type="entry name" value="DNA POLYMERASE III SUBUNIT DELTA"/>
    <property type="match status" value="1"/>
</dbReference>
<evidence type="ECO:0000256" key="2">
    <source>
        <dbReference type="ARBA" id="ARBA00022679"/>
    </source>
</evidence>
<protein>
    <recommendedName>
        <fullName evidence="1">DNA-directed DNA polymerase</fullName>
        <ecNumber evidence="1">2.7.7.7</ecNumber>
    </recommendedName>
</protein>
<dbReference type="EC" id="2.7.7.7" evidence="1"/>
<comment type="catalytic activity">
    <reaction evidence="7">
        <text>DNA(n) + a 2'-deoxyribonucleoside 5'-triphosphate = DNA(n+1) + diphosphate</text>
        <dbReference type="Rhea" id="RHEA:22508"/>
        <dbReference type="Rhea" id="RHEA-COMP:17339"/>
        <dbReference type="Rhea" id="RHEA-COMP:17340"/>
        <dbReference type="ChEBI" id="CHEBI:33019"/>
        <dbReference type="ChEBI" id="CHEBI:61560"/>
        <dbReference type="ChEBI" id="CHEBI:173112"/>
        <dbReference type="EC" id="2.7.7.7"/>
    </reaction>
</comment>
<dbReference type="GO" id="GO:0003677">
    <property type="term" value="F:DNA binding"/>
    <property type="evidence" value="ECO:0007669"/>
    <property type="project" value="InterPro"/>
</dbReference>
<evidence type="ECO:0000256" key="5">
    <source>
        <dbReference type="ARBA" id="ARBA00022932"/>
    </source>
</evidence>
<evidence type="ECO:0000256" key="1">
    <source>
        <dbReference type="ARBA" id="ARBA00012417"/>
    </source>
</evidence>
<evidence type="ECO:0000256" key="4">
    <source>
        <dbReference type="ARBA" id="ARBA00022705"/>
    </source>
</evidence>
<dbReference type="AlphaFoldDB" id="A0A1F8DKB1"/>
<evidence type="ECO:0000313" key="10">
    <source>
        <dbReference type="Proteomes" id="UP000177596"/>
    </source>
</evidence>
<dbReference type="GO" id="GO:0006261">
    <property type="term" value="P:DNA-templated DNA replication"/>
    <property type="evidence" value="ECO:0007669"/>
    <property type="project" value="TreeGrafter"/>
</dbReference>
<evidence type="ECO:0000313" key="9">
    <source>
        <dbReference type="EMBL" id="OGM88872.1"/>
    </source>
</evidence>
<sequence>MKIIVLHGDDERKLYGRLTKFTETAKSRSWEVAFLDSRSLSIREELSAPSLFGAERFFILRDIKKLGRIETDWLKKKSGDLAGNLIIYHEGYIPQATLKSLPKDIKVEEFKLPVILWNFLDGIYPGNSAKTITKLRMLLEKEAPEFIFTLIAKLFRDLYWVKIDAKSLPYPDWRVGKLKAHSSKFTADKLIFLIESLAEIDIKVKTSKADLVSELDLLIIKQLE</sequence>
<evidence type="ECO:0000256" key="3">
    <source>
        <dbReference type="ARBA" id="ARBA00022695"/>
    </source>
</evidence>
<evidence type="ECO:0000256" key="7">
    <source>
        <dbReference type="ARBA" id="ARBA00049244"/>
    </source>
</evidence>
<dbReference type="Gene3D" id="1.20.272.10">
    <property type="match status" value="1"/>
</dbReference>
<organism evidence="9 10">
    <name type="scientific">Candidatus Woesebacteria bacterium RIFOXYD1_FULL_43_18</name>
    <dbReference type="NCBI Taxonomy" id="1802551"/>
    <lineage>
        <taxon>Bacteria</taxon>
        <taxon>Candidatus Woeseibacteriota</taxon>
    </lineage>
</organism>
<keyword evidence="3" id="KW-0548">Nucleotidyltransferase</keyword>
<comment type="similarity">
    <text evidence="6">Belongs to the DNA polymerase HolA subunit family.</text>
</comment>
<proteinExistence type="inferred from homology"/>